<name>A0A9P6VDQ1_9HELO</name>
<gene>
    <name evidence="2" type="ORF">D0Z07_9359</name>
</gene>
<feature type="domain" description="Alpha/beta hydrolase fold-3" evidence="1">
    <location>
        <begin position="97"/>
        <end position="296"/>
    </location>
</feature>
<dbReference type="OrthoDB" id="408631at2759"/>
<protein>
    <submittedName>
        <fullName evidence="2">Esterase 1</fullName>
    </submittedName>
</protein>
<dbReference type="Pfam" id="PF07859">
    <property type="entry name" value="Abhydrolase_3"/>
    <property type="match status" value="1"/>
</dbReference>
<dbReference type="GO" id="GO:0016787">
    <property type="term" value="F:hydrolase activity"/>
    <property type="evidence" value="ECO:0007669"/>
    <property type="project" value="InterPro"/>
</dbReference>
<dbReference type="InterPro" id="IPR029058">
    <property type="entry name" value="AB_hydrolase_fold"/>
</dbReference>
<dbReference type="AlphaFoldDB" id="A0A9P6VDQ1"/>
<comment type="caution">
    <text evidence="2">The sequence shown here is derived from an EMBL/GenBank/DDBJ whole genome shotgun (WGS) entry which is preliminary data.</text>
</comment>
<evidence type="ECO:0000259" key="1">
    <source>
        <dbReference type="Pfam" id="PF07859"/>
    </source>
</evidence>
<proteinExistence type="predicted"/>
<organism evidence="2 3">
    <name type="scientific">Hyphodiscus hymeniophilus</name>
    <dbReference type="NCBI Taxonomy" id="353542"/>
    <lineage>
        <taxon>Eukaryota</taxon>
        <taxon>Fungi</taxon>
        <taxon>Dikarya</taxon>
        <taxon>Ascomycota</taxon>
        <taxon>Pezizomycotina</taxon>
        <taxon>Leotiomycetes</taxon>
        <taxon>Helotiales</taxon>
        <taxon>Hyphodiscaceae</taxon>
        <taxon>Hyphodiscus</taxon>
    </lineage>
</organism>
<sequence>MADYSRYGHPSREWEEFIAINPLTATGLAPGQGIEDLQRATNKSREEASAHYLRSSGIRDRITFTDTQIPTQDGKTIGARIYRPKKIPDDAILPVYIYFHGGGFLFGTLASEDANCGRIVAALDIVVVNVCYRHTPHYKHPTQANDAWDAFNWVCNNLDVLGGDKRQVIVGGVSAGGALAASVMMRENYTKNGRIRGQVLCIPQLFHFGSLPLDQFKSEEVCSYYQHVDAPIIPRTQLEMFKGVLGADNQSDASLFVGIDNHDDVARMPRTAIIIAGMDPLRDEALLYANMLEENKYAGLVAHFEVD</sequence>
<reference evidence="2" key="1">
    <citation type="submission" date="2019-07" db="EMBL/GenBank/DDBJ databases">
        <title>Hyphodiscus hymeniophilus genome sequencing and assembly.</title>
        <authorList>
            <person name="Kramer G."/>
            <person name="Nodwell J."/>
        </authorList>
    </citation>
    <scope>NUCLEOTIDE SEQUENCE</scope>
    <source>
        <strain evidence="2">ATCC 34498</strain>
    </source>
</reference>
<dbReference type="EMBL" id="VNKQ01000022">
    <property type="protein sequence ID" value="KAG0644929.1"/>
    <property type="molecule type" value="Genomic_DNA"/>
</dbReference>
<dbReference type="PANTHER" id="PTHR23024">
    <property type="entry name" value="ARYLACETAMIDE DEACETYLASE"/>
    <property type="match status" value="1"/>
</dbReference>
<dbReference type="InterPro" id="IPR050466">
    <property type="entry name" value="Carboxylest/Gibb_receptor"/>
</dbReference>
<evidence type="ECO:0000313" key="2">
    <source>
        <dbReference type="EMBL" id="KAG0644929.1"/>
    </source>
</evidence>
<dbReference type="InterPro" id="IPR013094">
    <property type="entry name" value="AB_hydrolase_3"/>
</dbReference>
<accession>A0A9P6VDQ1</accession>
<keyword evidence="3" id="KW-1185">Reference proteome</keyword>
<evidence type="ECO:0000313" key="3">
    <source>
        <dbReference type="Proteomes" id="UP000785200"/>
    </source>
</evidence>
<dbReference type="SUPFAM" id="SSF53474">
    <property type="entry name" value="alpha/beta-Hydrolases"/>
    <property type="match status" value="1"/>
</dbReference>
<dbReference type="PANTHER" id="PTHR23024:SF182">
    <property type="entry name" value="PUTATIVE (AFU_ORTHOLOGUE AFUA_3G14960)-RELATED"/>
    <property type="match status" value="1"/>
</dbReference>
<dbReference type="Proteomes" id="UP000785200">
    <property type="component" value="Unassembled WGS sequence"/>
</dbReference>
<dbReference type="Gene3D" id="3.40.50.1820">
    <property type="entry name" value="alpha/beta hydrolase"/>
    <property type="match status" value="1"/>
</dbReference>